<dbReference type="InParanoid" id="A0A7C8IIB2"/>
<evidence type="ECO:0000313" key="3">
    <source>
        <dbReference type="Proteomes" id="UP000481858"/>
    </source>
</evidence>
<dbReference type="AlphaFoldDB" id="A0A7C8IIB2"/>
<dbReference type="SUPFAM" id="SSF51735">
    <property type="entry name" value="NAD(P)-binding Rossmann-fold domains"/>
    <property type="match status" value="1"/>
</dbReference>
<keyword evidence="1" id="KW-0560">Oxidoreductase</keyword>
<dbReference type="GO" id="GO:0016491">
    <property type="term" value="F:oxidoreductase activity"/>
    <property type="evidence" value="ECO:0007669"/>
    <property type="project" value="UniProtKB-KW"/>
</dbReference>
<organism evidence="2 3">
    <name type="scientific">Xylaria multiplex</name>
    <dbReference type="NCBI Taxonomy" id="323545"/>
    <lineage>
        <taxon>Eukaryota</taxon>
        <taxon>Fungi</taxon>
        <taxon>Dikarya</taxon>
        <taxon>Ascomycota</taxon>
        <taxon>Pezizomycotina</taxon>
        <taxon>Sordariomycetes</taxon>
        <taxon>Xylariomycetidae</taxon>
        <taxon>Xylariales</taxon>
        <taxon>Xylariaceae</taxon>
        <taxon>Xylaria</taxon>
    </lineage>
</organism>
<dbReference type="PANTHER" id="PTHR43157:SF22">
    <property type="entry name" value="SHORT-CHAIN DEHYDROGENASE_REDUCTASE PHMF"/>
    <property type="match status" value="1"/>
</dbReference>
<evidence type="ECO:0000256" key="1">
    <source>
        <dbReference type="ARBA" id="ARBA00023002"/>
    </source>
</evidence>
<proteinExistence type="predicted"/>
<dbReference type="Pfam" id="PF00106">
    <property type="entry name" value="adh_short"/>
    <property type="match status" value="1"/>
</dbReference>
<gene>
    <name evidence="2" type="ORF">GQX73_g9257</name>
</gene>
<accession>A0A7C8IIB2</accession>
<dbReference type="PANTHER" id="PTHR43157">
    <property type="entry name" value="PHOSPHATIDYLINOSITOL-GLYCAN BIOSYNTHESIS CLASS F PROTEIN-RELATED"/>
    <property type="match status" value="1"/>
</dbReference>
<evidence type="ECO:0000313" key="2">
    <source>
        <dbReference type="EMBL" id="KAF2964321.1"/>
    </source>
</evidence>
<sequence length="204" mass="21711">MVQFNGPHGKIPVAYLRRGSYNPPAEPTTTFEGKTVLVTGCSSGIGYQAAKKIPALSPMKLIIGIRIISKGEAAKAQILVQVSSIDSSIIEAYPIDHTSFDSVTKFVDAVKRSTQTLDSAILYVGAANSKYEPVEGGWDTTIKVNVLSAALVAMELLPLLRATPGSASEFVNSISYCNVTSEDVAPLIDEPSASALEFFNDPSR</sequence>
<reference evidence="2 3" key="1">
    <citation type="submission" date="2019-12" db="EMBL/GenBank/DDBJ databases">
        <title>Draft genome sequence of the ascomycete Xylaria multiplex DSM 110363.</title>
        <authorList>
            <person name="Buettner E."/>
            <person name="Kellner H."/>
        </authorList>
    </citation>
    <scope>NUCLEOTIDE SEQUENCE [LARGE SCALE GENOMIC DNA]</scope>
    <source>
        <strain evidence="2 3">DSM 110363</strain>
    </source>
</reference>
<dbReference type="OrthoDB" id="542013at2759"/>
<keyword evidence="3" id="KW-1185">Reference proteome</keyword>
<dbReference type="Gene3D" id="3.40.50.720">
    <property type="entry name" value="NAD(P)-binding Rossmann-like Domain"/>
    <property type="match status" value="1"/>
</dbReference>
<dbReference type="InterPro" id="IPR002347">
    <property type="entry name" value="SDR_fam"/>
</dbReference>
<dbReference type="Proteomes" id="UP000481858">
    <property type="component" value="Unassembled WGS sequence"/>
</dbReference>
<comment type="caution">
    <text evidence="2">The sequence shown here is derived from an EMBL/GenBank/DDBJ whole genome shotgun (WGS) entry which is preliminary data.</text>
</comment>
<evidence type="ECO:0008006" key="4">
    <source>
        <dbReference type="Google" id="ProtNLM"/>
    </source>
</evidence>
<dbReference type="InterPro" id="IPR036291">
    <property type="entry name" value="NAD(P)-bd_dom_sf"/>
</dbReference>
<name>A0A7C8IIB2_9PEZI</name>
<dbReference type="EMBL" id="WUBL01000156">
    <property type="protein sequence ID" value="KAF2964321.1"/>
    <property type="molecule type" value="Genomic_DNA"/>
</dbReference>
<protein>
    <recommendedName>
        <fullName evidence="4">Ketoreductase (KR) domain-containing protein</fullName>
    </recommendedName>
</protein>